<sequence>PLVTEVEKEFTETQPIPFETVKQDDATLDKGVEKEKQQE</sequence>
<feature type="compositionally biased region" description="Basic and acidic residues" evidence="2">
    <location>
        <begin position="1"/>
        <end position="11"/>
    </location>
</feature>
<proteinExistence type="predicted"/>
<dbReference type="Pfam" id="PF07501">
    <property type="entry name" value="G5"/>
    <property type="match status" value="1"/>
</dbReference>
<gene>
    <name evidence="4" type="ORF">HMPREF0428_01500</name>
</gene>
<evidence type="ECO:0000313" key="5">
    <source>
        <dbReference type="Proteomes" id="UP000004773"/>
    </source>
</evidence>
<feature type="compositionally biased region" description="Basic and acidic residues" evidence="2">
    <location>
        <begin position="21"/>
        <end position="39"/>
    </location>
</feature>
<feature type="non-terminal residue" evidence="4">
    <location>
        <position position="1"/>
    </location>
</feature>
<dbReference type="AlphaFoldDB" id="A0AA87B7I5"/>
<comment type="caution">
    <text evidence="4">The sequence shown here is derived from an EMBL/GenBank/DDBJ whole genome shotgun (WGS) entry which is preliminary data.</text>
</comment>
<keyword evidence="1" id="KW-0732">Signal</keyword>
<dbReference type="InterPro" id="IPR011098">
    <property type="entry name" value="G5_dom"/>
</dbReference>
<evidence type="ECO:0000256" key="1">
    <source>
        <dbReference type="ARBA" id="ARBA00022729"/>
    </source>
</evidence>
<evidence type="ECO:0000313" key="4">
    <source>
        <dbReference type="EMBL" id="EGF86949.1"/>
    </source>
</evidence>
<dbReference type="PROSITE" id="PS51109">
    <property type="entry name" value="G5"/>
    <property type="match status" value="1"/>
</dbReference>
<evidence type="ECO:0000259" key="3">
    <source>
        <dbReference type="PROSITE" id="PS51109"/>
    </source>
</evidence>
<dbReference type="Gene3D" id="2.20.230.10">
    <property type="entry name" value="Resuscitation-promoting factor rpfb"/>
    <property type="match status" value="1"/>
</dbReference>
<dbReference type="Proteomes" id="UP000004773">
    <property type="component" value="Unassembled WGS sequence"/>
</dbReference>
<organism evidence="4 5">
    <name type="scientific">Gemella haemolysans M341</name>
    <dbReference type="NCBI Taxonomy" id="562981"/>
    <lineage>
        <taxon>Bacteria</taxon>
        <taxon>Bacillati</taxon>
        <taxon>Bacillota</taxon>
        <taxon>Bacilli</taxon>
        <taxon>Bacillales</taxon>
        <taxon>Gemellaceae</taxon>
        <taxon>Gemella</taxon>
    </lineage>
</organism>
<reference evidence="4 5" key="1">
    <citation type="submission" date="2011-03" db="EMBL/GenBank/DDBJ databases">
        <title>The Genome Sequence of Gemella haemolysans M341.</title>
        <authorList>
            <consortium name="The Broad Institute Genome Sequencing Platform"/>
            <consortium name="The Broad Institute Genome Sequencing Center for Infectious Disease"/>
            <person name="Earl A."/>
            <person name="Ward D."/>
            <person name="Feldgarden M."/>
            <person name="Gevers D."/>
            <person name="Sibley C.D."/>
            <person name="Field T.R."/>
            <person name="Grinwis M."/>
            <person name="Eshaghurshan C.S."/>
            <person name="Surette M.G."/>
            <person name="Young S.K."/>
            <person name="Zeng Q."/>
            <person name="Gargeya S."/>
            <person name="Fitzgerald M."/>
            <person name="Haas B."/>
            <person name="Abouelleil A."/>
            <person name="Alvarado L."/>
            <person name="Arachchi H.M."/>
            <person name="Berlin A."/>
            <person name="Brown A."/>
            <person name="Chapman S.B."/>
            <person name="Chen Z."/>
            <person name="Dunbar C."/>
            <person name="Freedman E."/>
            <person name="Gearin G."/>
            <person name="Gellesch M."/>
            <person name="Goldberg J."/>
            <person name="Griggs A."/>
            <person name="Gujja S."/>
            <person name="Heilman E.R."/>
            <person name="Heiman D."/>
            <person name="Howarth C."/>
            <person name="Larson L."/>
            <person name="Lui A."/>
            <person name="MacDonald P.J.P."/>
            <person name="Mehta T."/>
            <person name="Montmayeur A."/>
            <person name="Murphy C."/>
            <person name="Neiman D."/>
            <person name="Pearson M."/>
            <person name="Priest M."/>
            <person name="Roberts A."/>
            <person name="Saif S."/>
            <person name="Shea T."/>
            <person name="Shenoy N."/>
            <person name="Sisk P."/>
            <person name="Stolte C."/>
            <person name="Sykes S."/>
            <person name="White J."/>
            <person name="Yandava C."/>
            <person name="Wortman J."/>
            <person name="Nusbaum C."/>
            <person name="Birren B."/>
        </authorList>
    </citation>
    <scope>NUCLEOTIDE SEQUENCE [LARGE SCALE GENOMIC DNA]</scope>
    <source>
        <strain evidence="4 5">M341</strain>
    </source>
</reference>
<protein>
    <recommendedName>
        <fullName evidence="3">G5 domain-containing protein</fullName>
    </recommendedName>
</protein>
<feature type="region of interest" description="Disordered" evidence="2">
    <location>
        <begin position="1"/>
        <end position="39"/>
    </location>
</feature>
<feature type="domain" description="G5" evidence="3">
    <location>
        <begin position="2"/>
        <end position="39"/>
    </location>
</feature>
<dbReference type="EMBL" id="ACRO01000032">
    <property type="protein sequence ID" value="EGF86949.1"/>
    <property type="molecule type" value="Genomic_DNA"/>
</dbReference>
<accession>A0AA87B7I5</accession>
<name>A0AA87B7I5_9BACL</name>
<evidence type="ECO:0000256" key="2">
    <source>
        <dbReference type="SAM" id="MobiDB-lite"/>
    </source>
</evidence>